<dbReference type="InterPro" id="IPR003594">
    <property type="entry name" value="HATPase_dom"/>
</dbReference>
<name>A0A0N7M1P2_9RHOB</name>
<evidence type="ECO:0000256" key="6">
    <source>
        <dbReference type="SAM" id="Phobius"/>
    </source>
</evidence>
<dbReference type="STRING" id="340021.TM5383_01062"/>
<keyword evidence="5" id="KW-0902">Two-component regulatory system</keyword>
<feature type="transmembrane region" description="Helical" evidence="6">
    <location>
        <begin position="29"/>
        <end position="46"/>
    </location>
</feature>
<feature type="transmembrane region" description="Helical" evidence="6">
    <location>
        <begin position="91"/>
        <end position="109"/>
    </location>
</feature>
<evidence type="ECO:0000256" key="4">
    <source>
        <dbReference type="ARBA" id="ARBA00022777"/>
    </source>
</evidence>
<dbReference type="Pfam" id="PF02518">
    <property type="entry name" value="HATPase_c"/>
    <property type="match status" value="1"/>
</dbReference>
<keyword evidence="4" id="KW-0418">Kinase</keyword>
<dbReference type="EMBL" id="CYSF01000006">
    <property type="protein sequence ID" value="CUH83859.1"/>
    <property type="molecule type" value="Genomic_DNA"/>
</dbReference>
<dbReference type="PANTHER" id="PTHR43711:SF1">
    <property type="entry name" value="HISTIDINE KINASE 1"/>
    <property type="match status" value="1"/>
</dbReference>
<dbReference type="InterPro" id="IPR036890">
    <property type="entry name" value="HATPase_C_sf"/>
</dbReference>
<evidence type="ECO:0000256" key="2">
    <source>
        <dbReference type="ARBA" id="ARBA00012438"/>
    </source>
</evidence>
<evidence type="ECO:0000256" key="3">
    <source>
        <dbReference type="ARBA" id="ARBA00022679"/>
    </source>
</evidence>
<dbReference type="GO" id="GO:0004673">
    <property type="term" value="F:protein histidine kinase activity"/>
    <property type="evidence" value="ECO:0007669"/>
    <property type="project" value="UniProtKB-EC"/>
</dbReference>
<gene>
    <name evidence="8" type="primary">arcB_2</name>
    <name evidence="8" type="ORF">TM5383_01062</name>
</gene>
<dbReference type="Proteomes" id="UP000051681">
    <property type="component" value="Unassembled WGS sequence"/>
</dbReference>
<organism evidence="8 9">
    <name type="scientific">Thalassovita mediterranea</name>
    <dbReference type="NCBI Taxonomy" id="340021"/>
    <lineage>
        <taxon>Bacteria</taxon>
        <taxon>Pseudomonadati</taxon>
        <taxon>Pseudomonadota</taxon>
        <taxon>Alphaproteobacteria</taxon>
        <taxon>Rhodobacterales</taxon>
        <taxon>Roseobacteraceae</taxon>
        <taxon>Thalassovita</taxon>
    </lineage>
</organism>
<dbReference type="SMART" id="SM00387">
    <property type="entry name" value="HATPase_c"/>
    <property type="match status" value="1"/>
</dbReference>
<dbReference type="Gene3D" id="3.30.565.10">
    <property type="entry name" value="Histidine kinase-like ATPase, C-terminal domain"/>
    <property type="match status" value="1"/>
</dbReference>
<accession>A0A0N7M1P2</accession>
<dbReference type="AlphaFoldDB" id="A0A0N7M1P2"/>
<keyword evidence="6" id="KW-0472">Membrane</keyword>
<dbReference type="GO" id="GO:0000160">
    <property type="term" value="P:phosphorelay signal transduction system"/>
    <property type="evidence" value="ECO:0007669"/>
    <property type="project" value="UniProtKB-KW"/>
</dbReference>
<keyword evidence="3 8" id="KW-0808">Transferase</keyword>
<dbReference type="InterPro" id="IPR050736">
    <property type="entry name" value="Sensor_HK_Regulatory"/>
</dbReference>
<dbReference type="PANTHER" id="PTHR43711">
    <property type="entry name" value="TWO-COMPONENT HISTIDINE KINASE"/>
    <property type="match status" value="1"/>
</dbReference>
<feature type="transmembrane region" description="Helical" evidence="6">
    <location>
        <begin position="115"/>
        <end position="134"/>
    </location>
</feature>
<dbReference type="OrthoDB" id="7873557at2"/>
<sequence length="559" mass="60542">MSQSFTPPTPDELRAEEARMLRERAIGSARSVFVLIGVIAISLASVELYREAILWTCATSAMVVITILYARSGMRGEHTDRQVDQYLRGHVVISACTGILWAAGALKLASPTSELQTFLAGLFLTSITAGGVMAGTVYRPGYVALALAALTPFGVYLIVSMEGVQRIYGSFILLYLAFALTTNKAASQKTRDVIAARITSRKTAAALEEYQHAAKANRATKRSVEAIRHDMAQPMKALNNFLAELDRQATSQQQAILVQQIRLAVASQETLIQELSHVERSNVRPESTEIDVPALLSQLENEYRPQFKATHCEFAVISDTPSVTTNQASLERILRNFLSNAVKYGTSGGKVTLSVQTTEAESLWLVSDQGPGLTAEQLRDIRQGQSPLASAAGNGLGIGIAQQLAQNLGGTVAVNANIPQGATFSLHLPHLDPPQPQEQAFVLCIGNDQVPGIGAWSDVISSWVWKFAHVETGTEAAQLLEVLGQIPDLIVLDPINGKKPPKDELDLLKQVAPVVYFRRNASQPPCPMATVSTRLPEDETDLRNILESALQNNASSRAR</sequence>
<evidence type="ECO:0000259" key="7">
    <source>
        <dbReference type="PROSITE" id="PS50109"/>
    </source>
</evidence>
<protein>
    <recommendedName>
        <fullName evidence="2">histidine kinase</fullName>
        <ecNumber evidence="2">2.7.13.3</ecNumber>
    </recommendedName>
</protein>
<feature type="transmembrane region" description="Helical" evidence="6">
    <location>
        <begin position="52"/>
        <end position="70"/>
    </location>
</feature>
<evidence type="ECO:0000256" key="1">
    <source>
        <dbReference type="ARBA" id="ARBA00000085"/>
    </source>
</evidence>
<keyword evidence="9" id="KW-1185">Reference proteome</keyword>
<evidence type="ECO:0000313" key="9">
    <source>
        <dbReference type="Proteomes" id="UP000051681"/>
    </source>
</evidence>
<feature type="transmembrane region" description="Helical" evidence="6">
    <location>
        <begin position="141"/>
        <end position="159"/>
    </location>
</feature>
<proteinExistence type="predicted"/>
<reference evidence="8 9" key="1">
    <citation type="submission" date="2015-09" db="EMBL/GenBank/DDBJ databases">
        <authorList>
            <consortium name="Swine Surveillance"/>
        </authorList>
    </citation>
    <scope>NUCLEOTIDE SEQUENCE [LARGE SCALE GENOMIC DNA]</scope>
    <source>
        <strain evidence="8 9">CECT 8383</strain>
    </source>
</reference>
<dbReference type="InterPro" id="IPR004358">
    <property type="entry name" value="Sig_transdc_His_kin-like_C"/>
</dbReference>
<evidence type="ECO:0000256" key="5">
    <source>
        <dbReference type="ARBA" id="ARBA00023012"/>
    </source>
</evidence>
<dbReference type="SUPFAM" id="SSF55874">
    <property type="entry name" value="ATPase domain of HSP90 chaperone/DNA topoisomerase II/histidine kinase"/>
    <property type="match status" value="1"/>
</dbReference>
<dbReference type="InterPro" id="IPR005467">
    <property type="entry name" value="His_kinase_dom"/>
</dbReference>
<dbReference type="PRINTS" id="PR00344">
    <property type="entry name" value="BCTRLSENSOR"/>
</dbReference>
<dbReference type="EC" id="2.7.13.3" evidence="2"/>
<keyword evidence="6" id="KW-0812">Transmembrane</keyword>
<keyword evidence="6" id="KW-1133">Transmembrane helix</keyword>
<feature type="domain" description="Histidine kinase" evidence="7">
    <location>
        <begin position="226"/>
        <end position="432"/>
    </location>
</feature>
<comment type="catalytic activity">
    <reaction evidence="1">
        <text>ATP + protein L-histidine = ADP + protein N-phospho-L-histidine.</text>
        <dbReference type="EC" id="2.7.13.3"/>
    </reaction>
</comment>
<evidence type="ECO:0000313" key="8">
    <source>
        <dbReference type="EMBL" id="CUH83859.1"/>
    </source>
</evidence>
<dbReference type="PROSITE" id="PS50109">
    <property type="entry name" value="HIS_KIN"/>
    <property type="match status" value="1"/>
</dbReference>